<dbReference type="EMBL" id="RAQM01000007">
    <property type="protein sequence ID" value="RKF04199.1"/>
    <property type="molecule type" value="Genomic_DNA"/>
</dbReference>
<reference evidence="1 2" key="1">
    <citation type="submission" date="2018-09" db="EMBL/GenBank/DDBJ databases">
        <title>Genomic Encyclopedia of Archaeal and Bacterial Type Strains, Phase II (KMG-II): from individual species to whole genera.</title>
        <authorList>
            <person name="Goeker M."/>
        </authorList>
    </citation>
    <scope>NUCLEOTIDE SEQUENCE [LARGE SCALE GENOMIC DNA]</scope>
    <source>
        <strain evidence="1 2">DSM 16505</strain>
    </source>
</reference>
<dbReference type="Proteomes" id="UP000285780">
    <property type="component" value="Unassembled WGS sequence"/>
</dbReference>
<protein>
    <recommendedName>
        <fullName evidence="3">Lipoprotein</fullName>
    </recommendedName>
</protein>
<organism evidence="1 2">
    <name type="scientific">Tenacibaculum lutimaris</name>
    <dbReference type="NCBI Taxonomy" id="285258"/>
    <lineage>
        <taxon>Bacteria</taxon>
        <taxon>Pseudomonadati</taxon>
        <taxon>Bacteroidota</taxon>
        <taxon>Flavobacteriia</taxon>
        <taxon>Flavobacteriales</taxon>
        <taxon>Flavobacteriaceae</taxon>
        <taxon>Tenacibaculum</taxon>
    </lineage>
</organism>
<comment type="caution">
    <text evidence="1">The sequence shown here is derived from an EMBL/GenBank/DDBJ whole genome shotgun (WGS) entry which is preliminary data.</text>
</comment>
<gene>
    <name evidence="1" type="ORF">C8N26_0862</name>
</gene>
<name>A0A420E2B5_9FLAO</name>
<evidence type="ECO:0008006" key="3">
    <source>
        <dbReference type="Google" id="ProtNLM"/>
    </source>
</evidence>
<sequence>MYFYRFNFSNKMSRFLYVTAMLILFLSSCQKKKEQKTELPTKTEMHVSVKHSDYSKINDDYLKEIKPWKEYFTVEGFLHELKNTTPTEALNNAVELKKISKQLKDSLNIEALKTPAFKARINVFENETLRLADMTLIPSISASEVNSQVEKIMVIFGSVNDKINTVYTKKKFDKEINLDSLFKNQ</sequence>
<dbReference type="AlphaFoldDB" id="A0A420E2B5"/>
<accession>A0A420E2B5</accession>
<evidence type="ECO:0000313" key="1">
    <source>
        <dbReference type="EMBL" id="RKF04199.1"/>
    </source>
</evidence>
<dbReference type="PROSITE" id="PS51257">
    <property type="entry name" value="PROKAR_LIPOPROTEIN"/>
    <property type="match status" value="1"/>
</dbReference>
<evidence type="ECO:0000313" key="2">
    <source>
        <dbReference type="Proteomes" id="UP000285780"/>
    </source>
</evidence>
<proteinExistence type="predicted"/>
<keyword evidence="2" id="KW-1185">Reference proteome</keyword>